<dbReference type="InterPro" id="IPR046335">
    <property type="entry name" value="LacI/GalR-like_sensor"/>
</dbReference>
<dbReference type="SUPFAM" id="SSF53822">
    <property type="entry name" value="Periplasmic binding protein-like I"/>
    <property type="match status" value="1"/>
</dbReference>
<dbReference type="Gene3D" id="3.40.50.2300">
    <property type="match status" value="2"/>
</dbReference>
<dbReference type="PANTHER" id="PTHR30146:SF153">
    <property type="entry name" value="LACTOSE OPERON REPRESSOR"/>
    <property type="match status" value="1"/>
</dbReference>
<dbReference type="RefSeq" id="WP_085512707.1">
    <property type="nucleotide sequence ID" value="NZ_FXAP01000004.1"/>
</dbReference>
<dbReference type="GO" id="GO:0003700">
    <property type="term" value="F:DNA-binding transcription factor activity"/>
    <property type="evidence" value="ECO:0007669"/>
    <property type="project" value="TreeGrafter"/>
</dbReference>
<dbReference type="GO" id="GO:0000976">
    <property type="term" value="F:transcription cis-regulatory region binding"/>
    <property type="evidence" value="ECO:0007669"/>
    <property type="project" value="TreeGrafter"/>
</dbReference>
<evidence type="ECO:0000313" key="5">
    <source>
        <dbReference type="EMBL" id="ROR82812.1"/>
    </source>
</evidence>
<evidence type="ECO:0000313" key="6">
    <source>
        <dbReference type="Proteomes" id="UP000266915"/>
    </source>
</evidence>
<dbReference type="PRINTS" id="PR00036">
    <property type="entry name" value="HTHLACI"/>
</dbReference>
<protein>
    <submittedName>
        <fullName evidence="5">LacI family transcriptional regulator</fullName>
    </submittedName>
</protein>
<dbReference type="EMBL" id="RKHL01000001">
    <property type="protein sequence ID" value="ROR82812.1"/>
    <property type="molecule type" value="Genomic_DNA"/>
</dbReference>
<dbReference type="Gene3D" id="1.10.260.40">
    <property type="entry name" value="lambda repressor-like DNA-binding domains"/>
    <property type="match status" value="1"/>
</dbReference>
<dbReference type="PROSITE" id="PS50932">
    <property type="entry name" value="HTH_LACI_2"/>
    <property type="match status" value="1"/>
</dbReference>
<dbReference type="AlphaFoldDB" id="A0A3N2C5N5"/>
<sequence length="349" mass="37165">MSVDEHRATPVPPTLHDVAREAGVSLATASRALNGSTRTVNETFRRRVLDAALRLNYTPNLSAQAVAKGLSSTISLLVSDIADPYFSSIAAGAIRAADEQRIATTMAVTHRDHERELELVRVLRGQRPRAIILTGSRWDGVASEHRLSDELAAYESTGGRVVLVSQRTLPFATVQLGNATGARELARELVGAGYRRFAVIAGDDRLLTSRERVSGFAEGLAEHGIAIHPSRIVRAEFTRDGGRQGAAELLQLGLDDVDLVFAVNDVMAIGAMSAFRAAGLRLPEDLAVAGYDDIATSRDVTPALTTVAVPLEAVGEHAVRLALDPATDSTTTEPVGATVLLRESTPPRA</sequence>
<keyword evidence="6" id="KW-1185">Reference proteome</keyword>
<dbReference type="SUPFAM" id="SSF47413">
    <property type="entry name" value="lambda repressor-like DNA-binding domains"/>
    <property type="match status" value="1"/>
</dbReference>
<proteinExistence type="predicted"/>
<dbReference type="PROSITE" id="PS00356">
    <property type="entry name" value="HTH_LACI_1"/>
    <property type="match status" value="1"/>
</dbReference>
<gene>
    <name evidence="5" type="ORF">EDD42_2908</name>
</gene>
<dbReference type="CDD" id="cd06267">
    <property type="entry name" value="PBP1_LacI_sugar_binding-like"/>
    <property type="match status" value="1"/>
</dbReference>
<name>A0A3N2C5N5_9MICO</name>
<dbReference type="Proteomes" id="UP000266915">
    <property type="component" value="Unassembled WGS sequence"/>
</dbReference>
<dbReference type="InterPro" id="IPR000843">
    <property type="entry name" value="HTH_LacI"/>
</dbReference>
<dbReference type="PANTHER" id="PTHR30146">
    <property type="entry name" value="LACI-RELATED TRANSCRIPTIONAL REPRESSOR"/>
    <property type="match status" value="1"/>
</dbReference>
<evidence type="ECO:0000256" key="2">
    <source>
        <dbReference type="ARBA" id="ARBA00023125"/>
    </source>
</evidence>
<keyword evidence="1" id="KW-0805">Transcription regulation</keyword>
<evidence type="ECO:0000259" key="4">
    <source>
        <dbReference type="PROSITE" id="PS50932"/>
    </source>
</evidence>
<dbReference type="InterPro" id="IPR010982">
    <property type="entry name" value="Lambda_DNA-bd_dom_sf"/>
</dbReference>
<organism evidence="5 6">
    <name type="scientific">Plantibacter flavus</name>
    <dbReference type="NCBI Taxonomy" id="150123"/>
    <lineage>
        <taxon>Bacteria</taxon>
        <taxon>Bacillati</taxon>
        <taxon>Actinomycetota</taxon>
        <taxon>Actinomycetes</taxon>
        <taxon>Micrococcales</taxon>
        <taxon>Microbacteriaceae</taxon>
        <taxon>Plantibacter</taxon>
    </lineage>
</organism>
<dbReference type="CDD" id="cd01392">
    <property type="entry name" value="HTH_LacI"/>
    <property type="match status" value="1"/>
</dbReference>
<dbReference type="SMART" id="SM00354">
    <property type="entry name" value="HTH_LACI"/>
    <property type="match status" value="1"/>
</dbReference>
<dbReference type="Pfam" id="PF00356">
    <property type="entry name" value="LacI"/>
    <property type="match status" value="1"/>
</dbReference>
<feature type="domain" description="HTH lacI-type" evidence="4">
    <location>
        <begin position="13"/>
        <end position="68"/>
    </location>
</feature>
<keyword evidence="2" id="KW-0238">DNA-binding</keyword>
<comment type="caution">
    <text evidence="5">The sequence shown here is derived from an EMBL/GenBank/DDBJ whole genome shotgun (WGS) entry which is preliminary data.</text>
</comment>
<reference evidence="5 6" key="1">
    <citation type="submission" date="2018-11" db="EMBL/GenBank/DDBJ databases">
        <title>Sequencing the genomes of 1000 actinobacteria strains.</title>
        <authorList>
            <person name="Klenk H.-P."/>
        </authorList>
    </citation>
    <scope>NUCLEOTIDE SEQUENCE [LARGE SCALE GENOMIC DNA]</scope>
    <source>
        <strain evidence="5 6">DSM 14012</strain>
    </source>
</reference>
<keyword evidence="3" id="KW-0804">Transcription</keyword>
<dbReference type="Pfam" id="PF13377">
    <property type="entry name" value="Peripla_BP_3"/>
    <property type="match status" value="1"/>
</dbReference>
<accession>A0A3N2C5N5</accession>
<evidence type="ECO:0000256" key="1">
    <source>
        <dbReference type="ARBA" id="ARBA00023015"/>
    </source>
</evidence>
<dbReference type="InterPro" id="IPR028082">
    <property type="entry name" value="Peripla_BP_I"/>
</dbReference>
<evidence type="ECO:0000256" key="3">
    <source>
        <dbReference type="ARBA" id="ARBA00023163"/>
    </source>
</evidence>